<accession>A0A554VLM9</accession>
<evidence type="ECO:0000256" key="2">
    <source>
        <dbReference type="SAM" id="Phobius"/>
    </source>
</evidence>
<organism evidence="3 4">
    <name type="scientific">Aquimarina algiphila</name>
    <dbReference type="NCBI Taxonomy" id="2047982"/>
    <lineage>
        <taxon>Bacteria</taxon>
        <taxon>Pseudomonadati</taxon>
        <taxon>Bacteroidota</taxon>
        <taxon>Flavobacteriia</taxon>
        <taxon>Flavobacteriales</taxon>
        <taxon>Flavobacteriaceae</taxon>
        <taxon>Aquimarina</taxon>
    </lineage>
</organism>
<feature type="transmembrane region" description="Helical" evidence="2">
    <location>
        <begin position="54"/>
        <end position="71"/>
    </location>
</feature>
<protein>
    <recommendedName>
        <fullName evidence="5">Transporter</fullName>
    </recommendedName>
</protein>
<evidence type="ECO:0008006" key="5">
    <source>
        <dbReference type="Google" id="ProtNLM"/>
    </source>
</evidence>
<proteinExistence type="predicted"/>
<keyword evidence="2" id="KW-0472">Membrane</keyword>
<evidence type="ECO:0000313" key="4">
    <source>
        <dbReference type="Proteomes" id="UP000318833"/>
    </source>
</evidence>
<feature type="compositionally biased region" description="Acidic residues" evidence="1">
    <location>
        <begin position="371"/>
        <end position="386"/>
    </location>
</feature>
<reference evidence="3 4" key="1">
    <citation type="submission" date="2019-07" db="EMBL/GenBank/DDBJ databases">
        <title>The draft genome sequence of Aquimarina algiphila M91.</title>
        <authorList>
            <person name="Meng X."/>
        </authorList>
    </citation>
    <scope>NUCLEOTIDE SEQUENCE [LARGE SCALE GENOMIC DNA]</scope>
    <source>
        <strain evidence="3 4">M91</strain>
    </source>
</reference>
<comment type="caution">
    <text evidence="3">The sequence shown here is derived from an EMBL/GenBank/DDBJ whole genome shotgun (WGS) entry which is preliminary data.</text>
</comment>
<dbReference type="InterPro" id="IPR025737">
    <property type="entry name" value="FApF"/>
</dbReference>
<evidence type="ECO:0000256" key="1">
    <source>
        <dbReference type="SAM" id="MobiDB-lite"/>
    </source>
</evidence>
<dbReference type="Pfam" id="PF13557">
    <property type="entry name" value="Phenol_MetA_deg"/>
    <property type="match status" value="1"/>
</dbReference>
<keyword evidence="4" id="KW-1185">Reference proteome</keyword>
<name>A0A554VLM9_9FLAO</name>
<feature type="region of interest" description="Disordered" evidence="1">
    <location>
        <begin position="422"/>
        <end position="606"/>
    </location>
</feature>
<feature type="region of interest" description="Disordered" evidence="1">
    <location>
        <begin position="351"/>
        <end position="386"/>
    </location>
</feature>
<feature type="compositionally biased region" description="Basic and acidic residues" evidence="1">
    <location>
        <begin position="566"/>
        <end position="606"/>
    </location>
</feature>
<feature type="compositionally biased region" description="Basic and acidic residues" evidence="1">
    <location>
        <begin position="542"/>
        <end position="559"/>
    </location>
</feature>
<gene>
    <name evidence="3" type="ORF">FOF46_10215</name>
</gene>
<feature type="compositionally biased region" description="Basic and acidic residues" evidence="1">
    <location>
        <begin position="501"/>
        <end position="533"/>
    </location>
</feature>
<keyword evidence="2" id="KW-1133">Transmembrane helix</keyword>
<sequence>MRITFNTPCNEASCISFFFKNNELSIQLHVDYPKKMIKSAIFEPNLLNMNPKSILLLITFFLFGVTLSAQYTEKINTNRPGTSQGAFSVGNNVLQLEGGIGFGKEKHKILNTKTNVFNFDYSVRYGLLIEQLELRLNGRFRADGVRQTIGGNEEKIKRSNFEVNTIGAKYLIYDPYKKPKKDSINYDALKSWKERYKFKWKSLIPAVSAYLGANFISSDNPFTAPNDDTFSPKIVVMTQNNWSTSLNGDWVLVTNLIVDKITTDDPIIGWIITSTHTINKKWAAFGEYQGQKSDFYSDNILRLGGAYLYQKDLQFDANIAFNFKDTPSIFTVSVGASYRFDWHNKDEIIEQPGLEGGVKEDEEGLEKKEDGEGEEDIEGDLEEGEDGLEIENDSLKLLKTPFINDFEDDDFRNAIEKDLDERRTADRLERERIENEKLSKKEGKKFKKEEARRLKREAKEARKAEKAEQQAAKEKQKMIDDIDAELDKMEQEQGVDQELQDIDKELKELEKMEKELDIDNEKEQKKAEKKKEEEKEEDVDAEYEKYQKEQEKNKKAEEKRRKKEEKKRLKDEKKKKKEEEKRKNQEEKENDTNNSDVDKELEKIDQ</sequence>
<feature type="compositionally biased region" description="Basic and acidic residues" evidence="1">
    <location>
        <begin position="422"/>
        <end position="491"/>
    </location>
</feature>
<dbReference type="EMBL" id="VLNR01000017">
    <property type="protein sequence ID" value="TSE09045.1"/>
    <property type="molecule type" value="Genomic_DNA"/>
</dbReference>
<evidence type="ECO:0000313" key="3">
    <source>
        <dbReference type="EMBL" id="TSE09045.1"/>
    </source>
</evidence>
<keyword evidence="2" id="KW-0812">Transmembrane</keyword>
<dbReference type="AlphaFoldDB" id="A0A554VLM9"/>
<dbReference type="OrthoDB" id="1421312at2"/>
<dbReference type="Proteomes" id="UP000318833">
    <property type="component" value="Unassembled WGS sequence"/>
</dbReference>